<dbReference type="AlphaFoldDB" id="A0A346PJE7"/>
<organism evidence="3 4">
    <name type="scientific">Natrarchaeobaculum sulfurireducens</name>
    <dbReference type="NCBI Taxonomy" id="2044521"/>
    <lineage>
        <taxon>Archaea</taxon>
        <taxon>Methanobacteriati</taxon>
        <taxon>Methanobacteriota</taxon>
        <taxon>Stenosarchaea group</taxon>
        <taxon>Halobacteria</taxon>
        <taxon>Halobacteriales</taxon>
        <taxon>Natrialbaceae</taxon>
        <taxon>Natrarchaeobaculum</taxon>
    </lineage>
</organism>
<feature type="region of interest" description="Disordered" evidence="1">
    <location>
        <begin position="14"/>
        <end position="33"/>
    </location>
</feature>
<proteinExistence type="predicted"/>
<gene>
    <name evidence="3" type="ORF">AArc1_3342</name>
</gene>
<dbReference type="Pfam" id="PF12705">
    <property type="entry name" value="PDDEXK_1"/>
    <property type="match status" value="1"/>
</dbReference>
<accession>A0A346PJE7</accession>
<dbReference type="InterPro" id="IPR038726">
    <property type="entry name" value="PDDEXK_AddAB-type"/>
</dbReference>
<evidence type="ECO:0000259" key="2">
    <source>
        <dbReference type="Pfam" id="PF12705"/>
    </source>
</evidence>
<dbReference type="EMBL" id="CP024047">
    <property type="protein sequence ID" value="AXR79642.1"/>
    <property type="molecule type" value="Genomic_DNA"/>
</dbReference>
<protein>
    <recommendedName>
        <fullName evidence="2">PD-(D/E)XK endonuclease-like domain-containing protein</fullName>
    </recommendedName>
</protein>
<name>A0A346PJE7_9EURY</name>
<feature type="domain" description="PD-(D/E)XK endonuclease-like" evidence="2">
    <location>
        <begin position="77"/>
        <end position="275"/>
    </location>
</feature>
<evidence type="ECO:0000313" key="4">
    <source>
        <dbReference type="Proteomes" id="UP000258707"/>
    </source>
</evidence>
<evidence type="ECO:0000256" key="1">
    <source>
        <dbReference type="SAM" id="MobiDB-lite"/>
    </source>
</evidence>
<reference evidence="4" key="1">
    <citation type="submission" date="2017-10" db="EMBL/GenBank/DDBJ databases">
        <title>Phenotypic and genomic properties of facultatively anaerobic sulfur-reducing natronoarchaea from hypersaline soda lakes.</title>
        <authorList>
            <person name="Sorokin D.Y."/>
            <person name="Kublanov I.V."/>
            <person name="Roman P."/>
            <person name="Sinninghe Damste J.S."/>
            <person name="Golyshin P.N."/>
            <person name="Rojo D."/>
            <person name="Ciordia S."/>
            <person name="Mena Md.C."/>
            <person name="Ferrer M."/>
            <person name="Messina E."/>
            <person name="Smedile F."/>
            <person name="La Spada G."/>
            <person name="La Cono V."/>
            <person name="Yakimov M.M."/>
        </authorList>
    </citation>
    <scope>NUCLEOTIDE SEQUENCE [LARGE SCALE GENOMIC DNA]</scope>
    <source>
        <strain evidence="4">AArc1</strain>
    </source>
</reference>
<dbReference type="Gene3D" id="3.90.320.10">
    <property type="match status" value="1"/>
</dbReference>
<dbReference type="KEGG" id="nan:AArc1_3342"/>
<dbReference type="Proteomes" id="UP000258707">
    <property type="component" value="Chromosome"/>
</dbReference>
<sequence>MWFSPAWLTIKPSARRTTMSEVGSSEEESQMPEANLVDEISGERFRDWYRKREFRKNIEDGNPYFNGPSSVPSPRKHSPSQLLQCHRKIAYRQHNAPAEKSDPVGIFWFGSRFEEELVQAFLKEAVIDDHEYVTNSLWVDFTVQTDAGEIQIKGETDPVIVDSDGNPLLLTEIKTKQAVDNVQSPNRHHRAQAHAYMKGLSEKHDRKVTDAVVLYGSRKTLDVKSFHIEFDPWFWRNTVLAWAETHTSYRLDEELPPANPEYGWECNFCSFRDRCGRGSASYESIGPVGLLPLHEYPREEAIRHLESHGNAKLTPTLSNRYPELASRFEVHDWRCERCDATYPHDSVEWTGDLSEPPLCPSCCDCGVPATLRGDSILSQGKEGE</sequence>
<evidence type="ECO:0000313" key="3">
    <source>
        <dbReference type="EMBL" id="AXR79642.1"/>
    </source>
</evidence>
<dbReference type="InterPro" id="IPR011604">
    <property type="entry name" value="PDDEXK-like_dom_sf"/>
</dbReference>